<dbReference type="Pfam" id="PF20684">
    <property type="entry name" value="Fung_rhodopsin"/>
    <property type="match status" value="1"/>
</dbReference>
<evidence type="ECO:0000313" key="9">
    <source>
        <dbReference type="Proteomes" id="UP001275084"/>
    </source>
</evidence>
<reference evidence="8" key="1">
    <citation type="journal article" date="2023" name="Mol. Phylogenet. Evol.">
        <title>Genome-scale phylogeny and comparative genomics of the fungal order Sordariales.</title>
        <authorList>
            <person name="Hensen N."/>
            <person name="Bonometti L."/>
            <person name="Westerberg I."/>
            <person name="Brannstrom I.O."/>
            <person name="Guillou S."/>
            <person name="Cros-Aarteil S."/>
            <person name="Calhoun S."/>
            <person name="Haridas S."/>
            <person name="Kuo A."/>
            <person name="Mondo S."/>
            <person name="Pangilinan J."/>
            <person name="Riley R."/>
            <person name="LaButti K."/>
            <person name="Andreopoulos B."/>
            <person name="Lipzen A."/>
            <person name="Chen C."/>
            <person name="Yan M."/>
            <person name="Daum C."/>
            <person name="Ng V."/>
            <person name="Clum A."/>
            <person name="Steindorff A."/>
            <person name="Ohm R.A."/>
            <person name="Martin F."/>
            <person name="Silar P."/>
            <person name="Natvig D.O."/>
            <person name="Lalanne C."/>
            <person name="Gautier V."/>
            <person name="Ament-Velasquez S.L."/>
            <person name="Kruys A."/>
            <person name="Hutchinson M.I."/>
            <person name="Powell A.J."/>
            <person name="Barry K."/>
            <person name="Miller A.N."/>
            <person name="Grigoriev I.V."/>
            <person name="Debuchy R."/>
            <person name="Gladieux P."/>
            <person name="Hiltunen Thoren M."/>
            <person name="Johannesson H."/>
        </authorList>
    </citation>
    <scope>NUCLEOTIDE SEQUENCE</scope>
    <source>
        <strain evidence="8">CBS 955.72</strain>
    </source>
</reference>
<evidence type="ECO:0000256" key="5">
    <source>
        <dbReference type="ARBA" id="ARBA00038359"/>
    </source>
</evidence>
<dbReference type="InterPro" id="IPR049326">
    <property type="entry name" value="Rhodopsin_dom_fungi"/>
</dbReference>
<feature type="domain" description="Rhodopsin" evidence="7">
    <location>
        <begin position="29"/>
        <end position="266"/>
    </location>
</feature>
<feature type="transmembrane region" description="Helical" evidence="6">
    <location>
        <begin position="82"/>
        <end position="100"/>
    </location>
</feature>
<dbReference type="PANTHER" id="PTHR33048:SF42">
    <property type="entry name" value="INTEGRAL MEMBRANE PROTEIN"/>
    <property type="match status" value="1"/>
</dbReference>
<evidence type="ECO:0000256" key="2">
    <source>
        <dbReference type="ARBA" id="ARBA00022692"/>
    </source>
</evidence>
<evidence type="ECO:0000256" key="6">
    <source>
        <dbReference type="SAM" id="Phobius"/>
    </source>
</evidence>
<protein>
    <recommendedName>
        <fullName evidence="7">Rhodopsin domain-containing protein</fullName>
    </recommendedName>
</protein>
<reference evidence="8" key="2">
    <citation type="submission" date="2023-06" db="EMBL/GenBank/DDBJ databases">
        <authorList>
            <consortium name="Lawrence Berkeley National Laboratory"/>
            <person name="Haridas S."/>
            <person name="Hensen N."/>
            <person name="Bonometti L."/>
            <person name="Westerberg I."/>
            <person name="Brannstrom I.O."/>
            <person name="Guillou S."/>
            <person name="Cros-Aarteil S."/>
            <person name="Calhoun S."/>
            <person name="Kuo A."/>
            <person name="Mondo S."/>
            <person name="Pangilinan J."/>
            <person name="Riley R."/>
            <person name="Labutti K."/>
            <person name="Andreopoulos B."/>
            <person name="Lipzen A."/>
            <person name="Chen C."/>
            <person name="Yanf M."/>
            <person name="Daum C."/>
            <person name="Ng V."/>
            <person name="Clum A."/>
            <person name="Steindorff A."/>
            <person name="Ohm R."/>
            <person name="Martin F."/>
            <person name="Silar P."/>
            <person name="Natvig D."/>
            <person name="Lalanne C."/>
            <person name="Gautier V."/>
            <person name="Ament-Velasquez S.L."/>
            <person name="Kruys A."/>
            <person name="Hutchinson M.I."/>
            <person name="Powell A.J."/>
            <person name="Barry K."/>
            <person name="Miller A.N."/>
            <person name="Grigoriev I.V."/>
            <person name="Debuchy R."/>
            <person name="Gladieux P."/>
            <person name="Thoren M.H."/>
            <person name="Johannesson H."/>
        </authorList>
    </citation>
    <scope>NUCLEOTIDE SEQUENCE</scope>
    <source>
        <strain evidence="8">CBS 955.72</strain>
    </source>
</reference>
<evidence type="ECO:0000256" key="4">
    <source>
        <dbReference type="ARBA" id="ARBA00023136"/>
    </source>
</evidence>
<evidence type="ECO:0000256" key="3">
    <source>
        <dbReference type="ARBA" id="ARBA00022989"/>
    </source>
</evidence>
<keyword evidence="2 6" id="KW-0812">Transmembrane</keyword>
<feature type="transmembrane region" description="Helical" evidence="6">
    <location>
        <begin position="241"/>
        <end position="265"/>
    </location>
</feature>
<sequence>MEAPSDDQGPRILITTWTLTGLSGTFLAVRLFCKLHTKRRLWWDDYVLALSWIMLLFSIILVTLSVSHGLGKHVYAVPPENFPLLGVVGNLTGTFSILAATWSKTSFALTLLRLMQGRMRILLWFIIATVNILMSLNAVFMWIRCTPVQKTWNPYVPGTCWDPEVYPKYGMTAAGYSAAAEFALALLPWKVIWKLQMKRKEKFGVAMAMSMGIFAGATAVVKTTEIPSLASADFTYVSAPLVLWGAAESGVTIMAASIPVLRTLFRDLNSLSRRYYIAESKNATQTSRVAPRSSVNNTTVVTISVGAPSSLELRKTNSTSDKAPMRESCGQIFQSTEIVVAVEPRREDESDRNERLQFVQIGGAL</sequence>
<accession>A0AAJ0HMZ9</accession>
<gene>
    <name evidence="8" type="ORF">B0T25DRAFT_451808</name>
</gene>
<feature type="transmembrane region" description="Helical" evidence="6">
    <location>
        <begin position="121"/>
        <end position="143"/>
    </location>
</feature>
<feature type="transmembrane region" description="Helical" evidence="6">
    <location>
        <begin position="12"/>
        <end position="33"/>
    </location>
</feature>
<keyword evidence="3 6" id="KW-1133">Transmembrane helix</keyword>
<keyword evidence="9" id="KW-1185">Reference proteome</keyword>
<comment type="caution">
    <text evidence="8">The sequence shown here is derived from an EMBL/GenBank/DDBJ whole genome shotgun (WGS) entry which is preliminary data.</text>
</comment>
<dbReference type="InterPro" id="IPR052337">
    <property type="entry name" value="SAT4-like"/>
</dbReference>
<dbReference type="GO" id="GO:0016020">
    <property type="term" value="C:membrane"/>
    <property type="evidence" value="ECO:0007669"/>
    <property type="project" value="UniProtKB-SubCell"/>
</dbReference>
<comment type="subcellular location">
    <subcellularLocation>
        <location evidence="1">Membrane</location>
        <topology evidence="1">Multi-pass membrane protein</topology>
    </subcellularLocation>
</comment>
<dbReference type="EMBL" id="JAUIQD010000003">
    <property type="protein sequence ID" value="KAK3357876.1"/>
    <property type="molecule type" value="Genomic_DNA"/>
</dbReference>
<dbReference type="Proteomes" id="UP001275084">
    <property type="component" value="Unassembled WGS sequence"/>
</dbReference>
<comment type="similarity">
    <text evidence="5">Belongs to the SAT4 family.</text>
</comment>
<proteinExistence type="inferred from homology"/>
<feature type="transmembrane region" description="Helical" evidence="6">
    <location>
        <begin position="173"/>
        <end position="191"/>
    </location>
</feature>
<evidence type="ECO:0000259" key="7">
    <source>
        <dbReference type="Pfam" id="PF20684"/>
    </source>
</evidence>
<name>A0AAJ0HMZ9_9PEZI</name>
<evidence type="ECO:0000313" key="8">
    <source>
        <dbReference type="EMBL" id="KAK3357876.1"/>
    </source>
</evidence>
<feature type="transmembrane region" description="Helical" evidence="6">
    <location>
        <begin position="203"/>
        <end position="221"/>
    </location>
</feature>
<dbReference type="AlphaFoldDB" id="A0AAJ0HMZ9"/>
<organism evidence="8 9">
    <name type="scientific">Lasiosphaeria hispida</name>
    <dbReference type="NCBI Taxonomy" id="260671"/>
    <lineage>
        <taxon>Eukaryota</taxon>
        <taxon>Fungi</taxon>
        <taxon>Dikarya</taxon>
        <taxon>Ascomycota</taxon>
        <taxon>Pezizomycotina</taxon>
        <taxon>Sordariomycetes</taxon>
        <taxon>Sordariomycetidae</taxon>
        <taxon>Sordariales</taxon>
        <taxon>Lasiosphaeriaceae</taxon>
        <taxon>Lasiosphaeria</taxon>
    </lineage>
</organism>
<feature type="transmembrane region" description="Helical" evidence="6">
    <location>
        <begin position="45"/>
        <end position="70"/>
    </location>
</feature>
<dbReference type="PANTHER" id="PTHR33048">
    <property type="entry name" value="PTH11-LIKE INTEGRAL MEMBRANE PROTEIN (AFU_ORTHOLOGUE AFUA_5G11245)"/>
    <property type="match status" value="1"/>
</dbReference>
<evidence type="ECO:0000256" key="1">
    <source>
        <dbReference type="ARBA" id="ARBA00004141"/>
    </source>
</evidence>
<keyword evidence="4 6" id="KW-0472">Membrane</keyword>